<dbReference type="HOGENOM" id="CLU_219708_0_0_9"/>
<dbReference type="Proteomes" id="UP000013877">
    <property type="component" value="Unassembled WGS sequence"/>
</dbReference>
<protein>
    <submittedName>
        <fullName evidence="1">Uncharacterized protein</fullName>
    </submittedName>
</protein>
<accession>R2RES6</accession>
<reference evidence="2 4" key="2">
    <citation type="submission" date="2013-03" db="EMBL/GenBank/DDBJ databases">
        <title>The Genome Sequence of Enterococcus raffinosus ATCC_49464 (PacBio/Illumina hybrid assembly).</title>
        <authorList>
            <consortium name="The Broad Institute Genomics Platform"/>
            <consortium name="The Broad Institute Genome Sequencing Center for Infectious Disease"/>
            <person name="Earl A."/>
            <person name="Russ C."/>
            <person name="Gilmore M."/>
            <person name="Surin D."/>
            <person name="Walker B."/>
            <person name="Young S."/>
            <person name="Zeng Q."/>
            <person name="Gargeya S."/>
            <person name="Fitzgerald M."/>
            <person name="Haas B."/>
            <person name="Abouelleil A."/>
            <person name="Allen A.W."/>
            <person name="Alvarado L."/>
            <person name="Arachchi H.M."/>
            <person name="Berlin A.M."/>
            <person name="Chapman S.B."/>
            <person name="Gainer-Dewar J."/>
            <person name="Goldberg J."/>
            <person name="Griggs A."/>
            <person name="Gujja S."/>
            <person name="Hansen M."/>
            <person name="Howarth C."/>
            <person name="Imamovic A."/>
            <person name="Ireland A."/>
            <person name="Larimer J."/>
            <person name="McCowan C."/>
            <person name="Murphy C."/>
            <person name="Pearson M."/>
            <person name="Poon T.W."/>
            <person name="Priest M."/>
            <person name="Roberts A."/>
            <person name="Saif S."/>
            <person name="Shea T."/>
            <person name="Sisk P."/>
            <person name="Sykes S."/>
            <person name="Wortman J."/>
            <person name="Nusbaum C."/>
            <person name="Birren B."/>
        </authorList>
    </citation>
    <scope>NUCLEOTIDE SEQUENCE [LARGE SCALE GENOMIC DNA]</scope>
    <source>
        <strain evidence="2 4">ATCC 49464</strain>
    </source>
</reference>
<dbReference type="AlphaFoldDB" id="R2RES6"/>
<dbReference type="EMBL" id="ASWF01000002">
    <property type="protein sequence ID" value="EOT77983.1"/>
    <property type="molecule type" value="Genomic_DNA"/>
</dbReference>
<proteinExistence type="predicted"/>
<evidence type="ECO:0000313" key="1">
    <source>
        <dbReference type="EMBL" id="EOH82180.1"/>
    </source>
</evidence>
<dbReference type="EMBL" id="AJAL01000001">
    <property type="protein sequence ID" value="EOH82180.1"/>
    <property type="molecule type" value="Genomic_DNA"/>
</dbReference>
<dbReference type="Proteomes" id="UP000014158">
    <property type="component" value="Unassembled WGS sequence"/>
</dbReference>
<keyword evidence="4" id="KW-1185">Reference proteome</keyword>
<evidence type="ECO:0000313" key="4">
    <source>
        <dbReference type="Proteomes" id="UP000014158"/>
    </source>
</evidence>
<evidence type="ECO:0000313" key="3">
    <source>
        <dbReference type="Proteomes" id="UP000013877"/>
    </source>
</evidence>
<organism evidence="1 3">
    <name type="scientific">Enterococcus raffinosus ATCC 49464</name>
    <dbReference type="NCBI Taxonomy" id="1158602"/>
    <lineage>
        <taxon>Bacteria</taxon>
        <taxon>Bacillati</taxon>
        <taxon>Bacillota</taxon>
        <taxon>Bacilli</taxon>
        <taxon>Lactobacillales</taxon>
        <taxon>Enterococcaceae</taxon>
        <taxon>Enterococcus</taxon>
    </lineage>
</organism>
<dbReference type="PATRIC" id="fig|1158602.3.peg.423"/>
<gene>
    <name evidence="2" type="ORF">I590_01520</name>
    <name evidence="1" type="ORF">UAK_00416</name>
</gene>
<reference evidence="1 3" key="1">
    <citation type="submission" date="2013-02" db="EMBL/GenBank/DDBJ databases">
        <title>The Genome Sequence of Enterococcus raffinosus ATCC_49464.</title>
        <authorList>
            <consortium name="The Broad Institute Genome Sequencing Platform"/>
            <consortium name="The Broad Institute Genome Sequencing Center for Infectious Disease"/>
            <person name="Earl A.M."/>
            <person name="Gilmore M.S."/>
            <person name="Lebreton F."/>
            <person name="Walker B."/>
            <person name="Young S.K."/>
            <person name="Zeng Q."/>
            <person name="Gargeya S."/>
            <person name="Fitzgerald M."/>
            <person name="Haas B."/>
            <person name="Abouelleil A."/>
            <person name="Alvarado L."/>
            <person name="Arachchi H.M."/>
            <person name="Berlin A.M."/>
            <person name="Chapman S.B."/>
            <person name="Dewar J."/>
            <person name="Goldberg J."/>
            <person name="Griggs A."/>
            <person name="Gujja S."/>
            <person name="Hansen M."/>
            <person name="Howarth C."/>
            <person name="Imamovic A."/>
            <person name="Larimer J."/>
            <person name="McCowan C."/>
            <person name="Murphy C."/>
            <person name="Neiman D."/>
            <person name="Pearson M."/>
            <person name="Priest M."/>
            <person name="Roberts A."/>
            <person name="Saif S."/>
            <person name="Shea T."/>
            <person name="Sisk P."/>
            <person name="Sykes S."/>
            <person name="Wortman J."/>
            <person name="Nusbaum C."/>
            <person name="Birren B."/>
        </authorList>
    </citation>
    <scope>NUCLEOTIDE SEQUENCE [LARGE SCALE GENOMIC DNA]</scope>
    <source>
        <strain evidence="1 3">ATCC 49464</strain>
    </source>
</reference>
<sequence>MIDLIIDFFISLISWSVEFFGQMIDIISDIIVYLFSAQL</sequence>
<comment type="caution">
    <text evidence="1">The sequence shown here is derived from an EMBL/GenBank/DDBJ whole genome shotgun (WGS) entry which is preliminary data.</text>
</comment>
<name>R2RES6_9ENTE</name>
<evidence type="ECO:0000313" key="2">
    <source>
        <dbReference type="EMBL" id="EOT77983.1"/>
    </source>
</evidence>